<feature type="domain" description="Methyltransferase" evidence="4">
    <location>
        <begin position="50"/>
        <end position="151"/>
    </location>
</feature>
<keyword evidence="6" id="KW-1185">Reference proteome</keyword>
<dbReference type="Gene3D" id="3.40.50.150">
    <property type="entry name" value="Vaccinia Virus protein VP39"/>
    <property type="match status" value="1"/>
</dbReference>
<name>A0A431TJX6_9BURK</name>
<reference evidence="5 6" key="1">
    <citation type="submission" date="2018-12" db="EMBL/GenBank/DDBJ databases">
        <title>The genome of Variovorax gossypii DSM 100435.</title>
        <authorList>
            <person name="Gao J."/>
            <person name="Sun J."/>
        </authorList>
    </citation>
    <scope>NUCLEOTIDE SEQUENCE [LARGE SCALE GENOMIC DNA]</scope>
    <source>
        <strain evidence="5 6">DSM 100435</strain>
    </source>
</reference>
<keyword evidence="3" id="KW-0949">S-adenosyl-L-methionine</keyword>
<dbReference type="InterPro" id="IPR041698">
    <property type="entry name" value="Methyltransf_25"/>
</dbReference>
<gene>
    <name evidence="5" type="ORF">EJP69_20495</name>
</gene>
<dbReference type="InterPro" id="IPR029063">
    <property type="entry name" value="SAM-dependent_MTases_sf"/>
</dbReference>
<protein>
    <submittedName>
        <fullName evidence="5">Class I SAM-dependent methyltransferase</fullName>
    </submittedName>
</protein>
<evidence type="ECO:0000259" key="4">
    <source>
        <dbReference type="Pfam" id="PF13649"/>
    </source>
</evidence>
<evidence type="ECO:0000256" key="3">
    <source>
        <dbReference type="ARBA" id="ARBA00022691"/>
    </source>
</evidence>
<evidence type="ECO:0000256" key="2">
    <source>
        <dbReference type="ARBA" id="ARBA00022679"/>
    </source>
</evidence>
<comment type="caution">
    <text evidence="5">The sequence shown here is derived from an EMBL/GenBank/DDBJ whole genome shotgun (WGS) entry which is preliminary data.</text>
</comment>
<dbReference type="Proteomes" id="UP000267418">
    <property type="component" value="Unassembled WGS sequence"/>
</dbReference>
<dbReference type="EMBL" id="RXOE01000005">
    <property type="protein sequence ID" value="RTQ33065.1"/>
    <property type="molecule type" value="Genomic_DNA"/>
</dbReference>
<keyword evidence="2 5" id="KW-0808">Transferase</keyword>
<dbReference type="RefSeq" id="WP_126472300.1">
    <property type="nucleotide sequence ID" value="NZ_RXOE01000005.1"/>
</dbReference>
<dbReference type="AlphaFoldDB" id="A0A431TJX6"/>
<dbReference type="CDD" id="cd02440">
    <property type="entry name" value="AdoMet_MTases"/>
    <property type="match status" value="1"/>
</dbReference>
<evidence type="ECO:0000313" key="6">
    <source>
        <dbReference type="Proteomes" id="UP000267418"/>
    </source>
</evidence>
<dbReference type="Pfam" id="PF13649">
    <property type="entry name" value="Methyltransf_25"/>
    <property type="match status" value="1"/>
</dbReference>
<proteinExistence type="predicted"/>
<evidence type="ECO:0000256" key="1">
    <source>
        <dbReference type="ARBA" id="ARBA00022603"/>
    </source>
</evidence>
<dbReference type="PANTHER" id="PTHR43464:SF19">
    <property type="entry name" value="UBIQUINONE BIOSYNTHESIS O-METHYLTRANSFERASE, MITOCHONDRIAL"/>
    <property type="match status" value="1"/>
</dbReference>
<dbReference type="GO" id="GO:0008168">
    <property type="term" value="F:methyltransferase activity"/>
    <property type="evidence" value="ECO:0007669"/>
    <property type="project" value="UniProtKB-KW"/>
</dbReference>
<dbReference type="OrthoDB" id="8595155at2"/>
<dbReference type="PANTHER" id="PTHR43464">
    <property type="entry name" value="METHYLTRANSFERASE"/>
    <property type="match status" value="1"/>
</dbReference>
<dbReference type="SUPFAM" id="SSF53335">
    <property type="entry name" value="S-adenosyl-L-methionine-dependent methyltransferases"/>
    <property type="match status" value="1"/>
</dbReference>
<dbReference type="GO" id="GO:0032259">
    <property type="term" value="P:methylation"/>
    <property type="evidence" value="ECO:0007669"/>
    <property type="project" value="UniProtKB-KW"/>
</dbReference>
<evidence type="ECO:0000313" key="5">
    <source>
        <dbReference type="EMBL" id="RTQ33065.1"/>
    </source>
</evidence>
<accession>A0A431TJX6</accession>
<organism evidence="5 6">
    <name type="scientific">Variovorax gossypii</name>
    <dbReference type="NCBI Taxonomy" id="1679495"/>
    <lineage>
        <taxon>Bacteria</taxon>
        <taxon>Pseudomonadati</taxon>
        <taxon>Pseudomonadota</taxon>
        <taxon>Betaproteobacteria</taxon>
        <taxon>Burkholderiales</taxon>
        <taxon>Comamonadaceae</taxon>
        <taxon>Variovorax</taxon>
    </lineage>
</organism>
<sequence length="233" mass="25312">MNRTLRPSRDFTPAVPVLGAYDPIVSLFTQERRWRSALLSQLAPKPGEVIADIGCGTGSFLVLLALLGKDAAPGQLVGIDPDERILERARRKLADAGVACELRQGYLRDAARLLAPLRPDKIVSSLVLHQVPLAEKRAGLAAIHAALRPGGELHMADYGLQRTRTMRWLFKLVQAVDGVQDTQPNADGIVPTLMREAGFAEVEETAVIPTPTGSISLYRGIRPATDDRQEQPA</sequence>
<keyword evidence="1 5" id="KW-0489">Methyltransferase</keyword>